<name>A0A8D8RVC3_9HEMI</name>
<keyword evidence="1" id="KW-1133">Transmembrane helix</keyword>
<evidence type="ECO:0000313" key="2">
    <source>
        <dbReference type="EMBL" id="CAG6655589.1"/>
    </source>
</evidence>
<proteinExistence type="predicted"/>
<evidence type="ECO:0000256" key="1">
    <source>
        <dbReference type="SAM" id="Phobius"/>
    </source>
</evidence>
<sequence>MFFNNTFFPAEYIINVVFYRHFASPGTYCMCVSLSVCVCLVWCVSHSQHHTRRTSSITIALDTYNVNNQIPIYSYIPTYTTDRIDIITADTHFTPGEKVT</sequence>
<feature type="transmembrane region" description="Helical" evidence="1">
    <location>
        <begin position="25"/>
        <end position="44"/>
    </location>
</feature>
<protein>
    <submittedName>
        <fullName evidence="2">Uncharacterized protein</fullName>
    </submittedName>
</protein>
<keyword evidence="1" id="KW-0812">Transmembrane</keyword>
<keyword evidence="1" id="KW-0472">Membrane</keyword>
<dbReference type="AlphaFoldDB" id="A0A8D8RVC3"/>
<reference evidence="2" key="1">
    <citation type="submission" date="2021-05" db="EMBL/GenBank/DDBJ databases">
        <authorList>
            <person name="Alioto T."/>
            <person name="Alioto T."/>
            <person name="Gomez Garrido J."/>
        </authorList>
    </citation>
    <scope>NUCLEOTIDE SEQUENCE</scope>
</reference>
<accession>A0A8D8RVC3</accession>
<dbReference type="EMBL" id="HBUF01182196">
    <property type="protein sequence ID" value="CAG6655589.1"/>
    <property type="molecule type" value="Transcribed_RNA"/>
</dbReference>
<organism evidence="2">
    <name type="scientific">Cacopsylla melanoneura</name>
    <dbReference type="NCBI Taxonomy" id="428564"/>
    <lineage>
        <taxon>Eukaryota</taxon>
        <taxon>Metazoa</taxon>
        <taxon>Ecdysozoa</taxon>
        <taxon>Arthropoda</taxon>
        <taxon>Hexapoda</taxon>
        <taxon>Insecta</taxon>
        <taxon>Pterygota</taxon>
        <taxon>Neoptera</taxon>
        <taxon>Paraneoptera</taxon>
        <taxon>Hemiptera</taxon>
        <taxon>Sternorrhyncha</taxon>
        <taxon>Psylloidea</taxon>
        <taxon>Psyllidae</taxon>
        <taxon>Psyllinae</taxon>
        <taxon>Cacopsylla</taxon>
    </lineage>
</organism>